<dbReference type="Gene3D" id="3.20.20.140">
    <property type="entry name" value="Metal-dependent hydrolases"/>
    <property type="match status" value="1"/>
</dbReference>
<keyword evidence="2" id="KW-0732">Signal</keyword>
<reference evidence="4 5" key="1">
    <citation type="journal article" date="2013" name="Genome Announc.">
        <title>Draft Genome of Pseudomonas stutzeri Strain NF13, a Nitrogen Fixer Isolated from the Galapagos Rift Hydrothermal Vent.</title>
        <authorList>
            <person name="Pena A."/>
            <person name="Busquets A."/>
            <person name="Gomila M."/>
            <person name="Mayol J."/>
            <person name="Bosch R."/>
            <person name="Nogales B."/>
            <person name="Garcia-Valdes E."/>
            <person name="Bennasar A."/>
            <person name="Lalucat J."/>
        </authorList>
    </citation>
    <scope>NUCLEOTIDE SEQUENCE [LARGE SCALE GENOMIC DNA]</scope>
    <source>
        <strain evidence="4 5">NF13</strain>
    </source>
</reference>
<dbReference type="InterPro" id="IPR032466">
    <property type="entry name" value="Metal_Hydrolase"/>
</dbReference>
<dbReference type="AlphaFoldDB" id="M2TMW5"/>
<protein>
    <submittedName>
        <fullName evidence="4">Metal dependent hydrolase</fullName>
    </submittedName>
</protein>
<dbReference type="PATRIC" id="fig|1212548.4.peg.3574"/>
<evidence type="ECO:0000256" key="1">
    <source>
        <dbReference type="ARBA" id="ARBA00006745"/>
    </source>
</evidence>
<dbReference type="GO" id="GO:0016810">
    <property type="term" value="F:hydrolase activity, acting on carbon-nitrogen (but not peptide) bonds"/>
    <property type="evidence" value="ECO:0007669"/>
    <property type="project" value="InterPro"/>
</dbReference>
<dbReference type="EMBL" id="AOBS01000073">
    <property type="protein sequence ID" value="EMD98640.1"/>
    <property type="molecule type" value="Genomic_DNA"/>
</dbReference>
<dbReference type="OrthoDB" id="9787621at2"/>
<evidence type="ECO:0000256" key="2">
    <source>
        <dbReference type="SAM" id="SignalP"/>
    </source>
</evidence>
<dbReference type="Proteomes" id="UP000011700">
    <property type="component" value="Unassembled WGS sequence"/>
</dbReference>
<comment type="similarity">
    <text evidence="1">Belongs to the metallo-dependent hydrolases superfamily. ATZ/TRZ family.</text>
</comment>
<name>M2TMW5_STUST</name>
<comment type="caution">
    <text evidence="4">The sequence shown here is derived from an EMBL/GenBank/DDBJ whole genome shotgun (WGS) entry which is preliminary data.</text>
</comment>
<dbReference type="Gene3D" id="2.30.40.10">
    <property type="entry name" value="Urease, subunit C, domain 1"/>
    <property type="match status" value="1"/>
</dbReference>
<dbReference type="Pfam" id="PF01979">
    <property type="entry name" value="Amidohydro_1"/>
    <property type="match status" value="1"/>
</dbReference>
<dbReference type="PANTHER" id="PTHR43794:SF5">
    <property type="entry name" value="CHLOROHYDROLASE FAMILY PROTEIN"/>
    <property type="match status" value="1"/>
</dbReference>
<gene>
    <name evidence="4" type="ORF">B381_18184</name>
</gene>
<feature type="chain" id="PRO_5004026109" evidence="2">
    <location>
        <begin position="29"/>
        <end position="463"/>
    </location>
</feature>
<feature type="signal peptide" evidence="2">
    <location>
        <begin position="1"/>
        <end position="28"/>
    </location>
</feature>
<sequence length="463" mass="49003">MSLSFRQSLVAAVLSLAVSAVCSSPLQAQPRALLIEGAQVISLDPQLGDLPRADVLLRDGRIVEVGAQLSDAEAQRIDGRGKLLLPGLVDTHTHLWLSAARGQFRNTPQTDYFLLKKHLARHYTAEDVRIGTAFGALESLAAGVTTSVVFFHNLRGPEYLQASRQALHDSGIRARLLYGAHDDLPADRTIDLEHLARVARDWPAGRVSLGLGWRGIGDGKDAKVLAVGRREIEVARQLGLPVSVHSGGAHNAALAASGLLGPDVQIVHATGATPEQLAVFRRAGASLSLTPVTEQRVGYGLTQLSDYAAAGLIGLGIDGPALAGSADLFANMRLLALNESGARRAETAVEPRRILELATLEAARSLGLQDEIGSITPGKRADLILLDLDALNLARPGDTDPAALLVYSATPANVDTVIVDGIVRKRDGRMLDLDVPRLLDEVRGSLETILERAGGLPSVPDGS</sequence>
<dbReference type="PANTHER" id="PTHR43794">
    <property type="entry name" value="AMINOHYDROLASE SSNA-RELATED"/>
    <property type="match status" value="1"/>
</dbReference>
<evidence type="ECO:0000313" key="5">
    <source>
        <dbReference type="Proteomes" id="UP000011700"/>
    </source>
</evidence>
<dbReference type="SUPFAM" id="SSF51556">
    <property type="entry name" value="Metallo-dependent hydrolases"/>
    <property type="match status" value="1"/>
</dbReference>
<dbReference type="InterPro" id="IPR011059">
    <property type="entry name" value="Metal-dep_hydrolase_composite"/>
</dbReference>
<organism evidence="4 5">
    <name type="scientific">Stutzerimonas stutzeri NF13</name>
    <dbReference type="NCBI Taxonomy" id="1212548"/>
    <lineage>
        <taxon>Bacteria</taxon>
        <taxon>Pseudomonadati</taxon>
        <taxon>Pseudomonadota</taxon>
        <taxon>Gammaproteobacteria</taxon>
        <taxon>Pseudomonadales</taxon>
        <taxon>Pseudomonadaceae</taxon>
        <taxon>Stutzerimonas</taxon>
    </lineage>
</organism>
<dbReference type="RefSeq" id="WP_003302973.1">
    <property type="nucleotide sequence ID" value="NZ_AOBS01000073.1"/>
</dbReference>
<proteinExistence type="inferred from homology"/>
<evidence type="ECO:0000259" key="3">
    <source>
        <dbReference type="Pfam" id="PF01979"/>
    </source>
</evidence>
<accession>M2TMW5</accession>
<dbReference type="eggNOG" id="COG0402">
    <property type="taxonomic scope" value="Bacteria"/>
</dbReference>
<evidence type="ECO:0000313" key="4">
    <source>
        <dbReference type="EMBL" id="EMD98640.1"/>
    </source>
</evidence>
<dbReference type="InterPro" id="IPR006680">
    <property type="entry name" value="Amidohydro-rel"/>
</dbReference>
<dbReference type="InterPro" id="IPR050287">
    <property type="entry name" value="MTA/SAH_deaminase"/>
</dbReference>
<dbReference type="SUPFAM" id="SSF51338">
    <property type="entry name" value="Composite domain of metallo-dependent hydrolases"/>
    <property type="match status" value="2"/>
</dbReference>
<keyword evidence="4" id="KW-0378">Hydrolase</keyword>
<feature type="domain" description="Amidohydrolase-related" evidence="3">
    <location>
        <begin position="84"/>
        <end position="422"/>
    </location>
</feature>